<evidence type="ECO:0000259" key="1">
    <source>
        <dbReference type="Pfam" id="PF08242"/>
    </source>
</evidence>
<dbReference type="EMBL" id="JAOYOD010000001">
    <property type="protein sequence ID" value="MCV9388683.1"/>
    <property type="molecule type" value="Genomic_DNA"/>
</dbReference>
<dbReference type="RefSeq" id="WP_264139575.1">
    <property type="nucleotide sequence ID" value="NZ_JAOYOD010000001.1"/>
</dbReference>
<dbReference type="GO" id="GO:0008168">
    <property type="term" value="F:methyltransferase activity"/>
    <property type="evidence" value="ECO:0007669"/>
    <property type="project" value="UniProtKB-KW"/>
</dbReference>
<proteinExistence type="predicted"/>
<sequence length="204" mass="23251">MNNFNAIAPIYDQLKSLVFWGRLDDAKRAHLHQIKAGSRVLVLGGGSGQILSYLDDLEMSLAVDFVELSEKMMLIAKGRSFSNIHVNYVLEDVLTLDIEASYDVVIANFIFDLFEIDNLRFLLKKVSNCLSPNGVLLVADFQINKRWHAWFSQLMHGFFHLVASLESRQLKEINSELKMAGFHRTSSSDFYKGFIFSSVFSFNI</sequence>
<dbReference type="Proteomes" id="UP001300692">
    <property type="component" value="Unassembled WGS sequence"/>
</dbReference>
<dbReference type="InterPro" id="IPR013217">
    <property type="entry name" value="Methyltransf_12"/>
</dbReference>
<protein>
    <submittedName>
        <fullName evidence="2">Class I SAM-dependent methyltransferase</fullName>
    </submittedName>
</protein>
<dbReference type="CDD" id="cd02440">
    <property type="entry name" value="AdoMet_MTases"/>
    <property type="match status" value="1"/>
</dbReference>
<feature type="domain" description="Methyltransferase type 12" evidence="1">
    <location>
        <begin position="41"/>
        <end position="136"/>
    </location>
</feature>
<organism evidence="2 3">
    <name type="scientific">Reichenbachiella ulvae</name>
    <dbReference type="NCBI Taxonomy" id="2980104"/>
    <lineage>
        <taxon>Bacteria</taxon>
        <taxon>Pseudomonadati</taxon>
        <taxon>Bacteroidota</taxon>
        <taxon>Cytophagia</taxon>
        <taxon>Cytophagales</taxon>
        <taxon>Reichenbachiellaceae</taxon>
        <taxon>Reichenbachiella</taxon>
    </lineage>
</organism>
<keyword evidence="3" id="KW-1185">Reference proteome</keyword>
<evidence type="ECO:0000313" key="2">
    <source>
        <dbReference type="EMBL" id="MCV9388683.1"/>
    </source>
</evidence>
<accession>A0ABT3CYA9</accession>
<dbReference type="Pfam" id="PF08242">
    <property type="entry name" value="Methyltransf_12"/>
    <property type="match status" value="1"/>
</dbReference>
<reference evidence="2 3" key="1">
    <citation type="submission" date="2022-10" db="EMBL/GenBank/DDBJ databases">
        <title>Comparative genomics and taxonomic characterization of three novel marine species of genus Reichenbachiella exhibiting antioxidant and polysaccharide degradation activities.</title>
        <authorList>
            <person name="Muhammad N."/>
            <person name="Lee Y.-J."/>
            <person name="Ko J."/>
            <person name="Kim S.-G."/>
        </authorList>
    </citation>
    <scope>NUCLEOTIDE SEQUENCE [LARGE SCALE GENOMIC DNA]</scope>
    <source>
        <strain evidence="2 3">ABR2-5</strain>
    </source>
</reference>
<dbReference type="Gene3D" id="3.40.50.150">
    <property type="entry name" value="Vaccinia Virus protein VP39"/>
    <property type="match status" value="1"/>
</dbReference>
<keyword evidence="2" id="KW-0808">Transferase</keyword>
<dbReference type="SUPFAM" id="SSF53335">
    <property type="entry name" value="S-adenosyl-L-methionine-dependent methyltransferases"/>
    <property type="match status" value="1"/>
</dbReference>
<gene>
    <name evidence="2" type="ORF">N7U62_18495</name>
</gene>
<name>A0ABT3CYA9_9BACT</name>
<dbReference type="InterPro" id="IPR029063">
    <property type="entry name" value="SAM-dependent_MTases_sf"/>
</dbReference>
<dbReference type="GO" id="GO:0032259">
    <property type="term" value="P:methylation"/>
    <property type="evidence" value="ECO:0007669"/>
    <property type="project" value="UniProtKB-KW"/>
</dbReference>
<comment type="caution">
    <text evidence="2">The sequence shown here is derived from an EMBL/GenBank/DDBJ whole genome shotgun (WGS) entry which is preliminary data.</text>
</comment>
<evidence type="ECO:0000313" key="3">
    <source>
        <dbReference type="Proteomes" id="UP001300692"/>
    </source>
</evidence>
<keyword evidence="2" id="KW-0489">Methyltransferase</keyword>